<dbReference type="GO" id="GO:0016787">
    <property type="term" value="F:hydrolase activity"/>
    <property type="evidence" value="ECO:0007669"/>
    <property type="project" value="UniProtKB-KW"/>
</dbReference>
<dbReference type="SUPFAM" id="SSF56672">
    <property type="entry name" value="DNA/RNA polymerases"/>
    <property type="match status" value="1"/>
</dbReference>
<evidence type="ECO:0000256" key="6">
    <source>
        <dbReference type="ARBA" id="ARBA00022918"/>
    </source>
</evidence>
<dbReference type="VEuPathDB" id="FungiDB:SeMB42_g07996"/>
<dbReference type="FunFam" id="1.10.340.70:FF:000001">
    <property type="entry name" value="Retrovirus-related Pol polyprotein from transposon gypsy-like Protein"/>
    <property type="match status" value="1"/>
</dbReference>
<dbReference type="PROSITE" id="PS50994">
    <property type="entry name" value="INTEGRASE"/>
    <property type="match status" value="1"/>
</dbReference>
<dbReference type="InterPro" id="IPR041588">
    <property type="entry name" value="Integrase_H2C2"/>
</dbReference>
<dbReference type="EMBL" id="QEAM01000625">
    <property type="protein sequence ID" value="TPX37919.1"/>
    <property type="molecule type" value="Genomic_DNA"/>
</dbReference>
<evidence type="ECO:0000256" key="5">
    <source>
        <dbReference type="ARBA" id="ARBA00022801"/>
    </source>
</evidence>
<dbReference type="InterPro" id="IPR001584">
    <property type="entry name" value="Integrase_cat-core"/>
</dbReference>
<evidence type="ECO:0000256" key="4">
    <source>
        <dbReference type="ARBA" id="ARBA00022759"/>
    </source>
</evidence>
<dbReference type="Gene3D" id="3.30.420.10">
    <property type="entry name" value="Ribonuclease H-like superfamily/Ribonuclease H"/>
    <property type="match status" value="1"/>
</dbReference>
<keyword evidence="1" id="KW-0808">Transferase</keyword>
<proteinExistence type="predicted"/>
<evidence type="ECO:0000256" key="7">
    <source>
        <dbReference type="SAM" id="MobiDB-lite"/>
    </source>
</evidence>
<dbReference type="InterPro" id="IPR043502">
    <property type="entry name" value="DNA/RNA_pol_sf"/>
</dbReference>
<dbReference type="Proteomes" id="UP000320475">
    <property type="component" value="Unassembled WGS sequence"/>
</dbReference>
<dbReference type="CDD" id="cd09274">
    <property type="entry name" value="RNase_HI_RT_Ty3"/>
    <property type="match status" value="1"/>
</dbReference>
<dbReference type="InterPro" id="IPR012337">
    <property type="entry name" value="RNaseH-like_sf"/>
</dbReference>
<dbReference type="GO" id="GO:0015074">
    <property type="term" value="P:DNA integration"/>
    <property type="evidence" value="ECO:0007669"/>
    <property type="project" value="InterPro"/>
</dbReference>
<dbReference type="SUPFAM" id="SSF53098">
    <property type="entry name" value="Ribonuclease H-like"/>
    <property type="match status" value="1"/>
</dbReference>
<organism evidence="9 10">
    <name type="scientific">Synchytrium endobioticum</name>
    <dbReference type="NCBI Taxonomy" id="286115"/>
    <lineage>
        <taxon>Eukaryota</taxon>
        <taxon>Fungi</taxon>
        <taxon>Fungi incertae sedis</taxon>
        <taxon>Chytridiomycota</taxon>
        <taxon>Chytridiomycota incertae sedis</taxon>
        <taxon>Chytridiomycetes</taxon>
        <taxon>Synchytriales</taxon>
        <taxon>Synchytriaceae</taxon>
        <taxon>Synchytrium</taxon>
    </lineage>
</organism>
<evidence type="ECO:0000256" key="1">
    <source>
        <dbReference type="ARBA" id="ARBA00022679"/>
    </source>
</evidence>
<dbReference type="GO" id="GO:0004519">
    <property type="term" value="F:endonuclease activity"/>
    <property type="evidence" value="ECO:0007669"/>
    <property type="project" value="UniProtKB-KW"/>
</dbReference>
<gene>
    <name evidence="9" type="ORF">SeLEV6574_g07823</name>
</gene>
<reference evidence="9 10" key="1">
    <citation type="journal article" date="2019" name="Sci. Rep.">
        <title>Comparative genomics of chytrid fungi reveal insights into the obligate biotrophic and pathogenic lifestyle of Synchytrium endobioticum.</title>
        <authorList>
            <person name="van de Vossenberg B.T.L.H."/>
            <person name="Warris S."/>
            <person name="Nguyen H.D.T."/>
            <person name="van Gent-Pelzer M.P.E."/>
            <person name="Joly D.L."/>
            <person name="van de Geest H.C."/>
            <person name="Bonants P.J.M."/>
            <person name="Smith D.S."/>
            <person name="Levesque C.A."/>
            <person name="van der Lee T.A.J."/>
        </authorList>
    </citation>
    <scope>NUCLEOTIDE SEQUENCE [LARGE SCALE GENOMIC DNA]</scope>
    <source>
        <strain evidence="9 10">LEV6574</strain>
    </source>
</reference>
<evidence type="ECO:0000259" key="8">
    <source>
        <dbReference type="PROSITE" id="PS50994"/>
    </source>
</evidence>
<keyword evidence="4" id="KW-0255">Endonuclease</keyword>
<feature type="region of interest" description="Disordered" evidence="7">
    <location>
        <begin position="333"/>
        <end position="358"/>
    </location>
</feature>
<dbReference type="InterPro" id="IPR036397">
    <property type="entry name" value="RNaseH_sf"/>
</dbReference>
<keyword evidence="6" id="KW-0695">RNA-directed DNA polymerase</keyword>
<comment type="caution">
    <text evidence="9">The sequence shown here is derived from an EMBL/GenBank/DDBJ whole genome shotgun (WGS) entry which is preliminary data.</text>
</comment>
<name>A0A507CFH0_9FUNG</name>
<keyword evidence="2" id="KW-0548">Nucleotidyltransferase</keyword>
<dbReference type="OrthoDB" id="3095879at2759"/>
<dbReference type="PANTHER" id="PTHR37984:SF5">
    <property type="entry name" value="PROTEIN NYNRIN-LIKE"/>
    <property type="match status" value="1"/>
</dbReference>
<dbReference type="InterPro" id="IPR043128">
    <property type="entry name" value="Rev_trsase/Diguanyl_cyclase"/>
</dbReference>
<dbReference type="FunFam" id="3.30.70.270:FF:000020">
    <property type="entry name" value="Transposon Tf2-6 polyprotein-like Protein"/>
    <property type="match status" value="1"/>
</dbReference>
<dbReference type="AlphaFoldDB" id="A0A507CFH0"/>
<keyword evidence="5" id="KW-0378">Hydrolase</keyword>
<dbReference type="Gene3D" id="1.10.340.70">
    <property type="match status" value="1"/>
</dbReference>
<evidence type="ECO:0000256" key="2">
    <source>
        <dbReference type="ARBA" id="ARBA00022695"/>
    </source>
</evidence>
<feature type="domain" description="Integrase catalytic" evidence="8">
    <location>
        <begin position="451"/>
        <end position="591"/>
    </location>
</feature>
<dbReference type="InterPro" id="IPR050951">
    <property type="entry name" value="Retrovirus_Pol_polyprotein"/>
</dbReference>
<dbReference type="InterPro" id="IPR041373">
    <property type="entry name" value="RT_RNaseH"/>
</dbReference>
<dbReference type="GO" id="GO:0003964">
    <property type="term" value="F:RNA-directed DNA polymerase activity"/>
    <property type="evidence" value="ECO:0007669"/>
    <property type="project" value="UniProtKB-KW"/>
</dbReference>
<dbReference type="PANTHER" id="PTHR37984">
    <property type="entry name" value="PROTEIN CBG26694"/>
    <property type="match status" value="1"/>
</dbReference>
<dbReference type="Gene3D" id="3.30.70.270">
    <property type="match status" value="2"/>
</dbReference>
<dbReference type="Pfam" id="PF17921">
    <property type="entry name" value="Integrase_H2C2"/>
    <property type="match status" value="1"/>
</dbReference>
<sequence length="591" mass="69204">MQRFVNEKCQDFLKEGWLVNLLDDFAIKTCGTLQDHIRNIERFLQRMGEIEVFLKDSKCQWFAKEIPFLGFMVNRYGYWKQPEKLEAIREYGTPKSQKDVRIFTGMVNFYRPFADHLSVICKPLYDLLKKNQKFMWSGEQQVAFEKVKATILDEVFLVFPDQQKVFTIDFDASEYGTGACLQQHDSEGNLRPIEFFSYKWNKAEYNYSTPDKELYGLVLALRHWYKWLFGAEQDIVVYTDHKSLRDFSKTQLLKPRHARWSLVLEDYRVRLTIRWISGKQNVIADALSRDPRFVLTARELEERRSTQILPETVFQEEENVLLRTDQMVDISMDDDDGVVNTINDNGTPTATEEEEEETENDQELITKISLRKCQPHQRDITDNPNLQKEVLYLCHDHGMAGHNGLRKTLDLIARKYWWEHVSTNVKKYIEECDLCQRSKPSHQAPLGKLVPLPIPQRNWQHISMDFIVKLSQSVIQGVQLPHDSILVVVDRRSKMAHFIPTQETVTAEGTAKLVFNYVICKHGVPETVVSDRGPQFRSRFWEKILEVIGSKPSLSTAYHPQTDGQTERTNQCHETYLRLYSIYDNWASILP</sequence>
<protein>
    <recommendedName>
        <fullName evidence="8">Integrase catalytic domain-containing protein</fullName>
    </recommendedName>
</protein>
<dbReference type="GO" id="GO:0005634">
    <property type="term" value="C:nucleus"/>
    <property type="evidence" value="ECO:0007669"/>
    <property type="project" value="UniProtKB-ARBA"/>
</dbReference>
<feature type="compositionally biased region" description="Polar residues" evidence="7">
    <location>
        <begin position="340"/>
        <end position="350"/>
    </location>
</feature>
<accession>A0A507CFH0</accession>
<dbReference type="GO" id="GO:0003676">
    <property type="term" value="F:nucleic acid binding"/>
    <property type="evidence" value="ECO:0007669"/>
    <property type="project" value="InterPro"/>
</dbReference>
<evidence type="ECO:0000256" key="3">
    <source>
        <dbReference type="ARBA" id="ARBA00022722"/>
    </source>
</evidence>
<keyword evidence="3" id="KW-0540">Nuclease</keyword>
<evidence type="ECO:0000313" key="10">
    <source>
        <dbReference type="Proteomes" id="UP000320475"/>
    </source>
</evidence>
<evidence type="ECO:0000313" key="9">
    <source>
        <dbReference type="EMBL" id="TPX37919.1"/>
    </source>
</evidence>
<dbReference type="Pfam" id="PF17917">
    <property type="entry name" value="RT_RNaseH"/>
    <property type="match status" value="1"/>
</dbReference>